<dbReference type="EMBL" id="SMFL01000002">
    <property type="protein sequence ID" value="TDE17701.1"/>
    <property type="molecule type" value="Genomic_DNA"/>
</dbReference>
<accession>A0A4R5DZR6</accession>
<proteinExistence type="predicted"/>
<gene>
    <name evidence="1" type="ORF">E0F88_07370</name>
</gene>
<dbReference type="Proteomes" id="UP000294850">
    <property type="component" value="Unassembled WGS sequence"/>
</dbReference>
<sequence length="94" mass="9715">MPLKPNQVTILPNTLYEVTGSGYSVDAIAPNIEVIGGSVGIYGSQVQPGTAPTGMYQTATAFTGIDYFVAIPNYLYVSGTATSIVVTGLLVKAV</sequence>
<organism evidence="1 2">
    <name type="scientific">Dyadobacter psychrotolerans</name>
    <dbReference type="NCBI Taxonomy" id="2541721"/>
    <lineage>
        <taxon>Bacteria</taxon>
        <taxon>Pseudomonadati</taxon>
        <taxon>Bacteroidota</taxon>
        <taxon>Cytophagia</taxon>
        <taxon>Cytophagales</taxon>
        <taxon>Spirosomataceae</taxon>
        <taxon>Dyadobacter</taxon>
    </lineage>
</organism>
<protein>
    <submittedName>
        <fullName evidence="1">Uncharacterized protein</fullName>
    </submittedName>
</protein>
<dbReference type="AlphaFoldDB" id="A0A4R5DZR6"/>
<keyword evidence="2" id="KW-1185">Reference proteome</keyword>
<name>A0A4R5DZR6_9BACT</name>
<evidence type="ECO:0000313" key="2">
    <source>
        <dbReference type="Proteomes" id="UP000294850"/>
    </source>
</evidence>
<reference evidence="1 2" key="1">
    <citation type="submission" date="2019-03" db="EMBL/GenBank/DDBJ databases">
        <title>Dyadobacter AR-3-6 sp. nov., isolated from arctic soil.</title>
        <authorList>
            <person name="Chaudhary D.K."/>
        </authorList>
    </citation>
    <scope>NUCLEOTIDE SEQUENCE [LARGE SCALE GENOMIC DNA]</scope>
    <source>
        <strain evidence="1 2">AR-3-6</strain>
    </source>
</reference>
<comment type="caution">
    <text evidence="1">The sequence shown here is derived from an EMBL/GenBank/DDBJ whole genome shotgun (WGS) entry which is preliminary data.</text>
</comment>
<dbReference type="RefSeq" id="WP_131957567.1">
    <property type="nucleotide sequence ID" value="NZ_SMFL01000002.1"/>
</dbReference>
<evidence type="ECO:0000313" key="1">
    <source>
        <dbReference type="EMBL" id="TDE17701.1"/>
    </source>
</evidence>